<dbReference type="Proteomes" id="UP000004754">
    <property type="component" value="Unassembled WGS sequence"/>
</dbReference>
<name>E6MFZ3_9FIRM</name>
<comment type="caution">
    <text evidence="2">The sequence shown here is derived from an EMBL/GenBank/DDBJ whole genome shotgun (WGS) entry which is preliminary data.</text>
</comment>
<accession>E6MFZ3</accession>
<protein>
    <submittedName>
        <fullName evidence="2">Uncharacterized protein</fullName>
    </submittedName>
</protein>
<gene>
    <name evidence="2" type="ORF">HMP0721_0926</name>
</gene>
<evidence type="ECO:0000313" key="2">
    <source>
        <dbReference type="EMBL" id="EFV01533.1"/>
    </source>
</evidence>
<proteinExistence type="predicted"/>
<dbReference type="AlphaFoldDB" id="E6MFZ3"/>
<evidence type="ECO:0000313" key="3">
    <source>
        <dbReference type="Proteomes" id="UP000004754"/>
    </source>
</evidence>
<dbReference type="HOGENOM" id="CLU_145341_0_0_9"/>
<organism evidence="2 3">
    <name type="scientific">Pseudoramibacter alactolyticus ATCC 23263</name>
    <dbReference type="NCBI Taxonomy" id="887929"/>
    <lineage>
        <taxon>Bacteria</taxon>
        <taxon>Bacillati</taxon>
        <taxon>Bacillota</taxon>
        <taxon>Clostridia</taxon>
        <taxon>Eubacteriales</taxon>
        <taxon>Eubacteriaceae</taxon>
        <taxon>Pseudoramibacter</taxon>
    </lineage>
</organism>
<dbReference type="EMBL" id="AEQN01000016">
    <property type="protein sequence ID" value="EFV01533.1"/>
    <property type="molecule type" value="Genomic_DNA"/>
</dbReference>
<keyword evidence="1" id="KW-0472">Membrane</keyword>
<sequence length="151" mass="17179">MRVLDKYRFGFDVWGLVLFFIIMIPNFIWFAVPAENDVLRTESITPVIDMIASIAQVTMIITLCIIKRSDNDKPGKRSLLLIIVLLVVLYGLGWIAYYMGNIGLLTILDLCIAPSLAFIVFAIYRRNYPTLILAMIFTVCHVIFGVVNFII</sequence>
<keyword evidence="1" id="KW-1133">Transmembrane helix</keyword>
<dbReference type="eggNOG" id="ENOG50317TR">
    <property type="taxonomic scope" value="Bacteria"/>
</dbReference>
<keyword evidence="1" id="KW-0812">Transmembrane</keyword>
<feature type="transmembrane region" description="Helical" evidence="1">
    <location>
        <begin position="12"/>
        <end position="32"/>
    </location>
</feature>
<feature type="transmembrane region" description="Helical" evidence="1">
    <location>
        <begin position="44"/>
        <end position="66"/>
    </location>
</feature>
<dbReference type="STRING" id="887929.HMP0721_0926"/>
<evidence type="ECO:0000256" key="1">
    <source>
        <dbReference type="SAM" id="Phobius"/>
    </source>
</evidence>
<reference evidence="2 3" key="1">
    <citation type="submission" date="2010-12" db="EMBL/GenBank/DDBJ databases">
        <authorList>
            <person name="Muzny D."/>
            <person name="Qin X."/>
            <person name="Deng J."/>
            <person name="Jiang H."/>
            <person name="Liu Y."/>
            <person name="Qu J."/>
            <person name="Song X.-Z."/>
            <person name="Zhang L."/>
            <person name="Thornton R."/>
            <person name="Coyle M."/>
            <person name="Francisco L."/>
            <person name="Jackson L."/>
            <person name="Javaid M."/>
            <person name="Korchina V."/>
            <person name="Kovar C."/>
            <person name="Mata R."/>
            <person name="Mathew T."/>
            <person name="Ngo R."/>
            <person name="Nguyen L."/>
            <person name="Nguyen N."/>
            <person name="Okwuonu G."/>
            <person name="Ongeri F."/>
            <person name="Pham C."/>
            <person name="Simmons D."/>
            <person name="Wilczek-Boney K."/>
            <person name="Hale W."/>
            <person name="Jakkamsetti A."/>
            <person name="Pham P."/>
            <person name="Ruth R."/>
            <person name="San Lucas F."/>
            <person name="Warren J."/>
            <person name="Zhang J."/>
            <person name="Zhao Z."/>
            <person name="Zhou C."/>
            <person name="Zhu D."/>
            <person name="Lee S."/>
            <person name="Bess C."/>
            <person name="Blankenburg K."/>
            <person name="Forbes L."/>
            <person name="Fu Q."/>
            <person name="Gubbala S."/>
            <person name="Hirani K."/>
            <person name="Jayaseelan J.C."/>
            <person name="Lara F."/>
            <person name="Munidasa M."/>
            <person name="Palculict T."/>
            <person name="Patil S."/>
            <person name="Pu L.-L."/>
            <person name="Saada N."/>
            <person name="Tang L."/>
            <person name="Weissenberger G."/>
            <person name="Zhu Y."/>
            <person name="Hemphill L."/>
            <person name="Shang Y."/>
            <person name="Youmans B."/>
            <person name="Ayvaz T."/>
            <person name="Ross M."/>
            <person name="Santibanez J."/>
            <person name="Aqrawi P."/>
            <person name="Gross S."/>
            <person name="Joshi V."/>
            <person name="Fowler G."/>
            <person name="Nazareth L."/>
            <person name="Reid J."/>
            <person name="Worley K."/>
            <person name="Petrosino J."/>
            <person name="Highlander S."/>
            <person name="Gibbs R."/>
        </authorList>
    </citation>
    <scope>NUCLEOTIDE SEQUENCE [LARGE SCALE GENOMIC DNA]</scope>
    <source>
        <strain evidence="2 3">ATCC 23263</strain>
    </source>
</reference>
<feature type="transmembrane region" description="Helical" evidence="1">
    <location>
        <begin position="131"/>
        <end position="150"/>
    </location>
</feature>
<feature type="transmembrane region" description="Helical" evidence="1">
    <location>
        <begin position="78"/>
        <end position="96"/>
    </location>
</feature>
<keyword evidence="3" id="KW-1185">Reference proteome</keyword>
<dbReference type="OrthoDB" id="1778747at2"/>
<feature type="transmembrane region" description="Helical" evidence="1">
    <location>
        <begin position="102"/>
        <end position="124"/>
    </location>
</feature>
<dbReference type="RefSeq" id="WP_006598350.1">
    <property type="nucleotide sequence ID" value="NZ_GL622359.1"/>
</dbReference>